<keyword evidence="2" id="KW-0472">Membrane</keyword>
<dbReference type="EMBL" id="JAVXUP010000187">
    <property type="protein sequence ID" value="KAK3034941.1"/>
    <property type="molecule type" value="Genomic_DNA"/>
</dbReference>
<dbReference type="PANTHER" id="PTHR33430">
    <property type="entry name" value="MATERNAL EFFECT EMBRYO ARREST PROTEIN"/>
    <property type="match status" value="1"/>
</dbReference>
<dbReference type="AlphaFoldDB" id="A0AA88WVJ7"/>
<evidence type="ECO:0008006" key="5">
    <source>
        <dbReference type="Google" id="ProtNLM"/>
    </source>
</evidence>
<accession>A0AA88WVJ7</accession>
<evidence type="ECO:0000313" key="3">
    <source>
        <dbReference type="EMBL" id="KAK3034941.1"/>
    </source>
</evidence>
<feature type="transmembrane region" description="Helical" evidence="2">
    <location>
        <begin position="91"/>
        <end position="112"/>
    </location>
</feature>
<evidence type="ECO:0000313" key="4">
    <source>
        <dbReference type="Proteomes" id="UP001188597"/>
    </source>
</evidence>
<keyword evidence="2" id="KW-1133">Transmembrane helix</keyword>
<keyword evidence="2" id="KW-0812">Transmembrane</keyword>
<reference evidence="3" key="1">
    <citation type="submission" date="2022-12" db="EMBL/GenBank/DDBJ databases">
        <title>Draft genome assemblies for two species of Escallonia (Escalloniales).</title>
        <authorList>
            <person name="Chanderbali A."/>
            <person name="Dervinis C."/>
            <person name="Anghel I."/>
            <person name="Soltis D."/>
            <person name="Soltis P."/>
            <person name="Zapata F."/>
        </authorList>
    </citation>
    <scope>NUCLEOTIDE SEQUENCE</scope>
    <source>
        <strain evidence="3">UCBG64.0493</strain>
        <tissue evidence="3">Leaf</tissue>
    </source>
</reference>
<sequence length="256" mass="27432">MRVALRLVTPEPKSSTLRKAHCECVSPASFVSPSQIKNSRNTPPTHRIPRAKNQPTPQKPRAVRSIVGSPAGVGMDTACPSRFGTTIHVTALDGIVNVNSLFTLAVFVGLAWKPTDPTNSLVDDPNCQAGSSIAEDLIAFHVYSFSCFLFSSLVALGLKQAIRIARNSTEAHRTLFTLDMCHINRTALRFGYLVSAAGSVCGCGFLMMALVNVVQIKLGTLACGSSHTYGAVIPLVILVPVALLIYVCSVLYAFTR</sequence>
<feature type="region of interest" description="Disordered" evidence="1">
    <location>
        <begin position="33"/>
        <end position="62"/>
    </location>
</feature>
<comment type="caution">
    <text evidence="3">The sequence shown here is derived from an EMBL/GenBank/DDBJ whole genome shotgun (WGS) entry which is preliminary data.</text>
</comment>
<evidence type="ECO:0000256" key="2">
    <source>
        <dbReference type="SAM" id="Phobius"/>
    </source>
</evidence>
<feature type="transmembrane region" description="Helical" evidence="2">
    <location>
        <begin position="190"/>
        <end position="211"/>
    </location>
</feature>
<dbReference type="Proteomes" id="UP001188597">
    <property type="component" value="Unassembled WGS sequence"/>
</dbReference>
<keyword evidence="4" id="KW-1185">Reference proteome</keyword>
<organism evidence="3 4">
    <name type="scientific">Escallonia herrerae</name>
    <dbReference type="NCBI Taxonomy" id="1293975"/>
    <lineage>
        <taxon>Eukaryota</taxon>
        <taxon>Viridiplantae</taxon>
        <taxon>Streptophyta</taxon>
        <taxon>Embryophyta</taxon>
        <taxon>Tracheophyta</taxon>
        <taxon>Spermatophyta</taxon>
        <taxon>Magnoliopsida</taxon>
        <taxon>eudicotyledons</taxon>
        <taxon>Gunneridae</taxon>
        <taxon>Pentapetalae</taxon>
        <taxon>asterids</taxon>
        <taxon>campanulids</taxon>
        <taxon>Escalloniales</taxon>
        <taxon>Escalloniaceae</taxon>
        <taxon>Escallonia</taxon>
    </lineage>
</organism>
<name>A0AA88WVJ7_9ASTE</name>
<feature type="transmembrane region" description="Helical" evidence="2">
    <location>
        <begin position="231"/>
        <end position="254"/>
    </location>
</feature>
<feature type="compositionally biased region" description="Polar residues" evidence="1">
    <location>
        <begin position="33"/>
        <end position="44"/>
    </location>
</feature>
<gene>
    <name evidence="3" type="ORF">RJ639_032341</name>
</gene>
<dbReference type="PANTHER" id="PTHR33430:SF7">
    <property type="entry name" value="OS07G0240400 PROTEIN"/>
    <property type="match status" value="1"/>
</dbReference>
<feature type="transmembrane region" description="Helical" evidence="2">
    <location>
        <begin position="138"/>
        <end position="158"/>
    </location>
</feature>
<evidence type="ECO:0000256" key="1">
    <source>
        <dbReference type="SAM" id="MobiDB-lite"/>
    </source>
</evidence>
<protein>
    <recommendedName>
        <fullName evidence="5">Maternal effect embryo arrest 60</fullName>
    </recommendedName>
</protein>
<proteinExistence type="predicted"/>